<accession>A0A5B7DA02</accession>
<comment type="caution">
    <text evidence="1">The sequence shown here is derived from an EMBL/GenBank/DDBJ whole genome shotgun (WGS) entry which is preliminary data.</text>
</comment>
<dbReference type="EMBL" id="VSRR010000642">
    <property type="protein sequence ID" value="MPC18043.1"/>
    <property type="molecule type" value="Genomic_DNA"/>
</dbReference>
<name>A0A5B7DA02_PORTR</name>
<reference evidence="1 2" key="1">
    <citation type="submission" date="2019-05" db="EMBL/GenBank/DDBJ databases">
        <title>Another draft genome of Portunus trituberculatus and its Hox gene families provides insights of decapod evolution.</title>
        <authorList>
            <person name="Jeong J.-H."/>
            <person name="Song I."/>
            <person name="Kim S."/>
            <person name="Choi T."/>
            <person name="Kim D."/>
            <person name="Ryu S."/>
            <person name="Kim W."/>
        </authorList>
    </citation>
    <scope>NUCLEOTIDE SEQUENCE [LARGE SCALE GENOMIC DNA]</scope>
    <source>
        <tissue evidence="1">Muscle</tissue>
    </source>
</reference>
<sequence length="77" mass="8876">MMRQECNGLTRGAYVEAAGESRARKAWEIDNKNKSHNVNKMTNLKNLARNFEGAVAHMPPEAWRFVAKSSRKRWSIE</sequence>
<proteinExistence type="predicted"/>
<evidence type="ECO:0000313" key="1">
    <source>
        <dbReference type="EMBL" id="MPC18043.1"/>
    </source>
</evidence>
<protein>
    <submittedName>
        <fullName evidence="1">Uncharacterized protein</fullName>
    </submittedName>
</protein>
<evidence type="ECO:0000313" key="2">
    <source>
        <dbReference type="Proteomes" id="UP000324222"/>
    </source>
</evidence>
<gene>
    <name evidence="1" type="ORF">E2C01_010914</name>
</gene>
<keyword evidence="2" id="KW-1185">Reference proteome</keyword>
<organism evidence="1 2">
    <name type="scientific">Portunus trituberculatus</name>
    <name type="common">Swimming crab</name>
    <name type="synonym">Neptunus trituberculatus</name>
    <dbReference type="NCBI Taxonomy" id="210409"/>
    <lineage>
        <taxon>Eukaryota</taxon>
        <taxon>Metazoa</taxon>
        <taxon>Ecdysozoa</taxon>
        <taxon>Arthropoda</taxon>
        <taxon>Crustacea</taxon>
        <taxon>Multicrustacea</taxon>
        <taxon>Malacostraca</taxon>
        <taxon>Eumalacostraca</taxon>
        <taxon>Eucarida</taxon>
        <taxon>Decapoda</taxon>
        <taxon>Pleocyemata</taxon>
        <taxon>Brachyura</taxon>
        <taxon>Eubrachyura</taxon>
        <taxon>Portunoidea</taxon>
        <taxon>Portunidae</taxon>
        <taxon>Portuninae</taxon>
        <taxon>Portunus</taxon>
    </lineage>
</organism>
<dbReference type="AlphaFoldDB" id="A0A5B7DA02"/>
<dbReference type="Proteomes" id="UP000324222">
    <property type="component" value="Unassembled WGS sequence"/>
</dbReference>